<dbReference type="RefSeq" id="WP_171837899.1">
    <property type="nucleotide sequence ID" value="NZ_CP053708.1"/>
</dbReference>
<organism evidence="1 2">
    <name type="scientific">Lichenicola cladoniae</name>
    <dbReference type="NCBI Taxonomy" id="1484109"/>
    <lineage>
        <taxon>Bacteria</taxon>
        <taxon>Pseudomonadati</taxon>
        <taxon>Pseudomonadota</taxon>
        <taxon>Alphaproteobacteria</taxon>
        <taxon>Acetobacterales</taxon>
        <taxon>Acetobacteraceae</taxon>
        <taxon>Lichenicola</taxon>
    </lineage>
</organism>
<name>A0A6M8H4Q1_9PROT</name>
<dbReference type="AlphaFoldDB" id="A0A6M8H4Q1"/>
<sequence length="45" mass="4744">MVIGTIGYTLATIVTTSPPAPPPASTVRAKLVGEWRMESASGLWE</sequence>
<accession>A0A6M8H4Q1</accession>
<gene>
    <name evidence="1" type="ORF">HN018_19395</name>
</gene>
<dbReference type="KEGG" id="lck:HN018_19395"/>
<protein>
    <submittedName>
        <fullName evidence="1">Uncharacterized protein</fullName>
    </submittedName>
</protein>
<evidence type="ECO:0000313" key="1">
    <source>
        <dbReference type="EMBL" id="QKE88651.1"/>
    </source>
</evidence>
<dbReference type="EMBL" id="CP053708">
    <property type="protein sequence ID" value="QKE88651.1"/>
    <property type="molecule type" value="Genomic_DNA"/>
</dbReference>
<evidence type="ECO:0000313" key="2">
    <source>
        <dbReference type="Proteomes" id="UP000500767"/>
    </source>
</evidence>
<proteinExistence type="predicted"/>
<reference evidence="1 2" key="1">
    <citation type="journal article" date="2014" name="World J. Microbiol. Biotechnol.">
        <title>Biodiversity and physiological characteristics of Antarctic and Arctic lichens-associated bacteria.</title>
        <authorList>
            <person name="Lee Y.M."/>
            <person name="Kim E.H."/>
            <person name="Lee H.K."/>
            <person name="Hong S.G."/>
        </authorList>
    </citation>
    <scope>NUCLEOTIDE SEQUENCE [LARGE SCALE GENOMIC DNA]</scope>
    <source>
        <strain evidence="1 2">PAMC 26569</strain>
    </source>
</reference>
<dbReference type="Proteomes" id="UP000500767">
    <property type="component" value="Chromosome"/>
</dbReference>
<keyword evidence="2" id="KW-1185">Reference proteome</keyword>